<dbReference type="InterPro" id="IPR004559">
    <property type="entry name" value="HemW-like"/>
</dbReference>
<dbReference type="SFLD" id="SFLDS00029">
    <property type="entry name" value="Radical_SAM"/>
    <property type="match status" value="1"/>
</dbReference>
<keyword evidence="13" id="KW-1185">Reference proteome</keyword>
<evidence type="ECO:0000259" key="11">
    <source>
        <dbReference type="PROSITE" id="PS51918"/>
    </source>
</evidence>
<keyword evidence="9 10" id="KW-0143">Chaperone</keyword>
<evidence type="ECO:0000256" key="2">
    <source>
        <dbReference type="ARBA" id="ARBA00006100"/>
    </source>
</evidence>
<dbReference type="AlphaFoldDB" id="A0A1Y0I465"/>
<dbReference type="NCBIfam" id="TIGR00539">
    <property type="entry name" value="hemN_rel"/>
    <property type="match status" value="1"/>
</dbReference>
<dbReference type="OrthoDB" id="9808022at2"/>
<dbReference type="SFLD" id="SFLDF00562">
    <property type="entry name" value="HemN-like__clustered_with_heat"/>
    <property type="match status" value="1"/>
</dbReference>
<keyword evidence="10" id="KW-0004">4Fe-4S</keyword>
<feature type="domain" description="Radical SAM core" evidence="11">
    <location>
        <begin position="11"/>
        <end position="244"/>
    </location>
</feature>
<dbReference type="PANTHER" id="PTHR13932:SF5">
    <property type="entry name" value="RADICAL S-ADENOSYL METHIONINE DOMAIN-CONTAINING PROTEIN 1, MITOCHONDRIAL"/>
    <property type="match status" value="1"/>
</dbReference>
<dbReference type="KEGG" id="ome:OLMES_0943"/>
<accession>A0A1Y0I465</accession>
<dbReference type="Proteomes" id="UP000196027">
    <property type="component" value="Chromosome"/>
</dbReference>
<dbReference type="InterPro" id="IPR010723">
    <property type="entry name" value="HemN_C"/>
</dbReference>
<dbReference type="InterPro" id="IPR034505">
    <property type="entry name" value="Coproporphyrinogen-III_oxidase"/>
</dbReference>
<dbReference type="GO" id="GO:0006779">
    <property type="term" value="P:porphyrin-containing compound biosynthetic process"/>
    <property type="evidence" value="ECO:0007669"/>
    <property type="project" value="InterPro"/>
</dbReference>
<evidence type="ECO:0000313" key="12">
    <source>
        <dbReference type="EMBL" id="ARU55030.1"/>
    </source>
</evidence>
<evidence type="ECO:0000256" key="10">
    <source>
        <dbReference type="RuleBase" id="RU364116"/>
    </source>
</evidence>
<reference evidence="12 13" key="1">
    <citation type="submission" date="2017-05" db="EMBL/GenBank/DDBJ databases">
        <title>Genomic insights into alkan degradation activity of Oleiphilus messinensis.</title>
        <authorList>
            <person name="Kozyavkin S.A."/>
            <person name="Slesarev A.I."/>
            <person name="Golyshin P.N."/>
            <person name="Korzhenkov A."/>
            <person name="Golyshina O.N."/>
            <person name="Toshchakov S.V."/>
        </authorList>
    </citation>
    <scope>NUCLEOTIDE SEQUENCE [LARGE SCALE GENOMIC DNA]</scope>
    <source>
        <strain evidence="12 13">ME102</strain>
    </source>
</reference>
<comment type="function">
    <text evidence="10">Probably acts as a heme chaperone, transferring heme to an unknown acceptor. Binds one molecule of heme per monomer, possibly covalently. Binds 1 [4Fe-4S] cluster. The cluster is coordinated with 3 cysteines and an exchangeable S-adenosyl-L-methionine.</text>
</comment>
<evidence type="ECO:0000256" key="3">
    <source>
        <dbReference type="ARBA" id="ARBA00017228"/>
    </source>
</evidence>
<comment type="subcellular location">
    <subcellularLocation>
        <location evidence="10">Cytoplasm</location>
    </subcellularLocation>
</comment>
<dbReference type="SUPFAM" id="SSF102114">
    <property type="entry name" value="Radical SAM enzymes"/>
    <property type="match status" value="1"/>
</dbReference>
<dbReference type="InterPro" id="IPR013785">
    <property type="entry name" value="Aldolase_TIM"/>
</dbReference>
<gene>
    <name evidence="12" type="ORF">OLMES_0943</name>
</gene>
<keyword evidence="6 10" id="KW-0479">Metal-binding</keyword>
<evidence type="ECO:0000313" key="13">
    <source>
        <dbReference type="Proteomes" id="UP000196027"/>
    </source>
</evidence>
<dbReference type="Gene3D" id="3.20.20.70">
    <property type="entry name" value="Aldolase class I"/>
    <property type="match status" value="1"/>
</dbReference>
<dbReference type="InterPro" id="IPR058240">
    <property type="entry name" value="rSAM_sf"/>
</dbReference>
<dbReference type="PROSITE" id="PS51918">
    <property type="entry name" value="RADICAL_SAM"/>
    <property type="match status" value="1"/>
</dbReference>
<keyword evidence="4 10" id="KW-0349">Heme</keyword>
<dbReference type="GO" id="GO:0004109">
    <property type="term" value="F:coproporphyrinogen oxidase activity"/>
    <property type="evidence" value="ECO:0007669"/>
    <property type="project" value="InterPro"/>
</dbReference>
<keyword evidence="5 10" id="KW-0949">S-adenosyl-L-methionine</keyword>
<name>A0A1Y0I465_9GAMM</name>
<dbReference type="GO" id="GO:0051539">
    <property type="term" value="F:4 iron, 4 sulfur cluster binding"/>
    <property type="evidence" value="ECO:0007669"/>
    <property type="project" value="UniProtKB-UniRule"/>
</dbReference>
<keyword evidence="10" id="KW-0963">Cytoplasm</keyword>
<dbReference type="Pfam" id="PF06969">
    <property type="entry name" value="HemN_C"/>
    <property type="match status" value="1"/>
</dbReference>
<dbReference type="PANTHER" id="PTHR13932">
    <property type="entry name" value="COPROPORPHYRINIGEN III OXIDASE"/>
    <property type="match status" value="1"/>
</dbReference>
<dbReference type="GO" id="GO:0005737">
    <property type="term" value="C:cytoplasm"/>
    <property type="evidence" value="ECO:0007669"/>
    <property type="project" value="UniProtKB-SubCell"/>
</dbReference>
<evidence type="ECO:0000256" key="7">
    <source>
        <dbReference type="ARBA" id="ARBA00023004"/>
    </source>
</evidence>
<keyword evidence="7 10" id="KW-0408">Iron</keyword>
<dbReference type="SFLD" id="SFLDG01065">
    <property type="entry name" value="anaerobic_coproporphyrinogen-I"/>
    <property type="match status" value="1"/>
</dbReference>
<dbReference type="RefSeq" id="WP_087460176.1">
    <property type="nucleotide sequence ID" value="NZ_CP021425.1"/>
</dbReference>
<dbReference type="SMART" id="SM00729">
    <property type="entry name" value="Elp3"/>
    <property type="match status" value="1"/>
</dbReference>
<keyword evidence="8 10" id="KW-0411">Iron-sulfur</keyword>
<organism evidence="12 13">
    <name type="scientific">Oleiphilus messinensis</name>
    <dbReference type="NCBI Taxonomy" id="141451"/>
    <lineage>
        <taxon>Bacteria</taxon>
        <taxon>Pseudomonadati</taxon>
        <taxon>Pseudomonadota</taxon>
        <taxon>Gammaproteobacteria</taxon>
        <taxon>Oceanospirillales</taxon>
        <taxon>Oleiphilaceae</taxon>
        <taxon>Oleiphilus</taxon>
    </lineage>
</organism>
<dbReference type="InterPro" id="IPR007197">
    <property type="entry name" value="rSAM"/>
</dbReference>
<dbReference type="Pfam" id="PF04055">
    <property type="entry name" value="Radical_SAM"/>
    <property type="match status" value="1"/>
</dbReference>
<dbReference type="SFLD" id="SFLDF00288">
    <property type="entry name" value="HemN-like__clustered_with_nucl"/>
    <property type="match status" value="1"/>
</dbReference>
<sequence length="393" mass="44195">MATHTGEQVSEIVLPPLSLYVHIPWCVKKCPYCDFNSHTLQSDLDEKQYLQQLLADLDSDLHWVQARKLESIFIGGGTPSTLTPQFYQQLFDALRTRLHFDLATEITMEANPGTVDERRFYGYRNAGINRLSLGIQSFNPKHLSVLGRIHDQQQAHSAITAARKAGFENINLDLMHGLPAQDITEALEDLEQALSHNPQHLSWYQLTIEPNTAFYSSPPPIPDDDRLWDIQLAGFTRLAKAGFQQYEVSAFSKPGLQAKHNLNYWKFGDYLGIGAGAHGKVSQLTDSPPGLEILRYNKTRQPAAYLKRMHQFAAATSIIEPEDLPFEFMMNALRLVKGVNPDLFRSRTGLPLSTIIQPLSAARAKGLIEPSRLQTTELGFKFLNETLSCFMGN</sequence>
<dbReference type="CDD" id="cd01335">
    <property type="entry name" value="Radical_SAM"/>
    <property type="match status" value="1"/>
</dbReference>
<dbReference type="EMBL" id="CP021425">
    <property type="protein sequence ID" value="ARU55030.1"/>
    <property type="molecule type" value="Genomic_DNA"/>
</dbReference>
<evidence type="ECO:0000256" key="9">
    <source>
        <dbReference type="ARBA" id="ARBA00023186"/>
    </source>
</evidence>
<evidence type="ECO:0000256" key="8">
    <source>
        <dbReference type="ARBA" id="ARBA00023014"/>
    </source>
</evidence>
<proteinExistence type="inferred from homology"/>
<protein>
    <recommendedName>
        <fullName evidence="3 10">Heme chaperone HemW</fullName>
    </recommendedName>
</protein>
<evidence type="ECO:0000256" key="1">
    <source>
        <dbReference type="ARBA" id="ARBA00001966"/>
    </source>
</evidence>
<dbReference type="SFLD" id="SFLDG01082">
    <property type="entry name" value="B12-binding_domain_containing"/>
    <property type="match status" value="1"/>
</dbReference>
<dbReference type="InterPro" id="IPR006638">
    <property type="entry name" value="Elp3/MiaA/NifB-like_rSAM"/>
</dbReference>
<evidence type="ECO:0000256" key="6">
    <source>
        <dbReference type="ARBA" id="ARBA00022723"/>
    </source>
</evidence>
<comment type="similarity">
    <text evidence="2">Belongs to the anaerobic coproporphyrinogen-III oxidase family. HemW subfamily.</text>
</comment>
<comment type="cofactor">
    <cofactor evidence="1">
        <name>[4Fe-4S] cluster</name>
        <dbReference type="ChEBI" id="CHEBI:49883"/>
    </cofactor>
</comment>
<dbReference type="GO" id="GO:0046872">
    <property type="term" value="F:metal ion binding"/>
    <property type="evidence" value="ECO:0007669"/>
    <property type="project" value="UniProtKB-UniRule"/>
</dbReference>
<evidence type="ECO:0000256" key="4">
    <source>
        <dbReference type="ARBA" id="ARBA00022617"/>
    </source>
</evidence>
<evidence type="ECO:0000256" key="5">
    <source>
        <dbReference type="ARBA" id="ARBA00022691"/>
    </source>
</evidence>